<accession>A0A0A0LYB4</accession>
<reference evidence="1 2" key="4">
    <citation type="journal article" date="2011" name="BMC Genomics">
        <title>RNA-Seq improves annotation of protein-coding genes in the cucumber genome.</title>
        <authorList>
            <person name="Li Z."/>
            <person name="Zhang Z."/>
            <person name="Yan P."/>
            <person name="Huang S."/>
            <person name="Fei Z."/>
            <person name="Lin K."/>
        </authorList>
    </citation>
    <scope>NUCLEOTIDE SEQUENCE [LARGE SCALE GENOMIC DNA]</scope>
    <source>
        <strain evidence="2">cv. 9930</strain>
    </source>
</reference>
<dbReference type="Gramene" id="KGN66778">
    <property type="protein sequence ID" value="KGN66778"/>
    <property type="gene ID" value="Csa_1G690170"/>
</dbReference>
<reference evidence="1 2" key="2">
    <citation type="journal article" date="2009" name="PLoS ONE">
        <title>An integrated genetic and cytogenetic map of the cucumber genome.</title>
        <authorList>
            <person name="Ren Y."/>
            <person name="Zhang Z."/>
            <person name="Liu J."/>
            <person name="Staub J.E."/>
            <person name="Han Y."/>
            <person name="Cheng Z."/>
            <person name="Li X."/>
            <person name="Lu J."/>
            <person name="Miao H."/>
            <person name="Kang H."/>
            <person name="Xie B."/>
            <person name="Gu X."/>
            <person name="Wang X."/>
            <person name="Du Y."/>
            <person name="Jin W."/>
            <person name="Huang S."/>
        </authorList>
    </citation>
    <scope>NUCLEOTIDE SEQUENCE [LARGE SCALE GENOMIC DNA]</scope>
    <source>
        <strain evidence="2">cv. 9930</strain>
    </source>
</reference>
<keyword evidence="2" id="KW-1185">Reference proteome</keyword>
<dbReference type="AlphaFoldDB" id="A0A0A0LYB4"/>
<organism evidence="1 2">
    <name type="scientific">Cucumis sativus</name>
    <name type="common">Cucumber</name>
    <dbReference type="NCBI Taxonomy" id="3659"/>
    <lineage>
        <taxon>Eukaryota</taxon>
        <taxon>Viridiplantae</taxon>
        <taxon>Streptophyta</taxon>
        <taxon>Embryophyta</taxon>
        <taxon>Tracheophyta</taxon>
        <taxon>Spermatophyta</taxon>
        <taxon>Magnoliopsida</taxon>
        <taxon>eudicotyledons</taxon>
        <taxon>Gunneridae</taxon>
        <taxon>Pentapetalae</taxon>
        <taxon>rosids</taxon>
        <taxon>fabids</taxon>
        <taxon>Cucurbitales</taxon>
        <taxon>Cucurbitaceae</taxon>
        <taxon>Benincaseae</taxon>
        <taxon>Cucumis</taxon>
    </lineage>
</organism>
<evidence type="ECO:0000313" key="2">
    <source>
        <dbReference type="Proteomes" id="UP000029981"/>
    </source>
</evidence>
<protein>
    <submittedName>
        <fullName evidence="1">Uncharacterized protein</fullName>
    </submittedName>
</protein>
<dbReference type="Proteomes" id="UP000029981">
    <property type="component" value="Chromosome 1"/>
</dbReference>
<dbReference type="EMBL" id="CM002922">
    <property type="protein sequence ID" value="KGN66778.1"/>
    <property type="molecule type" value="Genomic_DNA"/>
</dbReference>
<evidence type="ECO:0000313" key="1">
    <source>
        <dbReference type="EMBL" id="KGN66778.1"/>
    </source>
</evidence>
<reference evidence="1 2" key="3">
    <citation type="journal article" date="2010" name="BMC Genomics">
        <title>Transcriptome sequencing and comparative analysis of cucumber flowers with different sex types.</title>
        <authorList>
            <person name="Guo S."/>
            <person name="Zheng Y."/>
            <person name="Joung J.G."/>
            <person name="Liu S."/>
            <person name="Zhang Z."/>
            <person name="Crasta O.R."/>
            <person name="Sobral B.W."/>
            <person name="Xu Y."/>
            <person name="Huang S."/>
            <person name="Fei Z."/>
        </authorList>
    </citation>
    <scope>NUCLEOTIDE SEQUENCE [LARGE SCALE GENOMIC DNA]</scope>
    <source>
        <strain evidence="2">cv. 9930</strain>
    </source>
</reference>
<reference evidence="1 2" key="1">
    <citation type="journal article" date="2009" name="Nat. Genet.">
        <title>The genome of the cucumber, Cucumis sativus L.</title>
        <authorList>
            <person name="Huang S."/>
            <person name="Li R."/>
            <person name="Zhang Z."/>
            <person name="Li L."/>
            <person name="Gu X."/>
            <person name="Fan W."/>
            <person name="Lucas W.J."/>
            <person name="Wang X."/>
            <person name="Xie B."/>
            <person name="Ni P."/>
            <person name="Ren Y."/>
            <person name="Zhu H."/>
            <person name="Li J."/>
            <person name="Lin K."/>
            <person name="Jin W."/>
            <person name="Fei Z."/>
            <person name="Li G."/>
            <person name="Staub J."/>
            <person name="Kilian A."/>
            <person name="van der Vossen E.A."/>
            <person name="Wu Y."/>
            <person name="Guo J."/>
            <person name="He J."/>
            <person name="Jia Z."/>
            <person name="Ren Y."/>
            <person name="Tian G."/>
            <person name="Lu Y."/>
            <person name="Ruan J."/>
            <person name="Qian W."/>
            <person name="Wang M."/>
            <person name="Huang Q."/>
            <person name="Li B."/>
            <person name="Xuan Z."/>
            <person name="Cao J."/>
            <person name="Asan"/>
            <person name="Wu Z."/>
            <person name="Zhang J."/>
            <person name="Cai Q."/>
            <person name="Bai Y."/>
            <person name="Zhao B."/>
            <person name="Han Y."/>
            <person name="Li Y."/>
            <person name="Li X."/>
            <person name="Wang S."/>
            <person name="Shi Q."/>
            <person name="Liu S."/>
            <person name="Cho W.K."/>
            <person name="Kim J.Y."/>
            <person name="Xu Y."/>
            <person name="Heller-Uszynska K."/>
            <person name="Miao H."/>
            <person name="Cheng Z."/>
            <person name="Zhang S."/>
            <person name="Wu J."/>
            <person name="Yang Y."/>
            <person name="Kang H."/>
            <person name="Li M."/>
            <person name="Liang H."/>
            <person name="Ren X."/>
            <person name="Shi Z."/>
            <person name="Wen M."/>
            <person name="Jian M."/>
            <person name="Yang H."/>
            <person name="Zhang G."/>
            <person name="Yang Z."/>
            <person name="Chen R."/>
            <person name="Liu S."/>
            <person name="Li J."/>
            <person name="Ma L."/>
            <person name="Liu H."/>
            <person name="Zhou Y."/>
            <person name="Zhao J."/>
            <person name="Fang X."/>
            <person name="Li G."/>
            <person name="Fang L."/>
            <person name="Li Y."/>
            <person name="Liu D."/>
            <person name="Zheng H."/>
            <person name="Zhang Y."/>
            <person name="Qin N."/>
            <person name="Li Z."/>
            <person name="Yang G."/>
            <person name="Yang S."/>
            <person name="Bolund L."/>
            <person name="Kristiansen K."/>
            <person name="Zheng H."/>
            <person name="Li S."/>
            <person name="Zhang X."/>
            <person name="Yang H."/>
            <person name="Wang J."/>
            <person name="Sun R."/>
            <person name="Zhang B."/>
            <person name="Jiang S."/>
            <person name="Wang J."/>
            <person name="Du Y."/>
            <person name="Li S."/>
        </authorList>
    </citation>
    <scope>NUCLEOTIDE SEQUENCE [LARGE SCALE GENOMIC DNA]</scope>
    <source>
        <strain evidence="2">cv. 9930</strain>
    </source>
</reference>
<proteinExistence type="predicted"/>
<name>A0A0A0LYB4_CUCSA</name>
<gene>
    <name evidence="1" type="ORF">Csa_1G690170</name>
</gene>
<sequence length="64" mass="7448">MLVGAVQRTRHKITHGKRHEAYVCAMQLAWCKMHILFEVHDQDEHNVSLARLARGELRPSPMSR</sequence>